<keyword evidence="3" id="KW-1185">Reference proteome</keyword>
<reference evidence="2" key="1">
    <citation type="submission" date="2021-08" db="EMBL/GenBank/DDBJ databases">
        <authorList>
            <person name="Stevens D.C."/>
        </authorList>
    </citation>
    <scope>NUCLEOTIDE SEQUENCE</scope>
    <source>
        <strain evidence="2">DSM 53165</strain>
    </source>
</reference>
<dbReference type="Proteomes" id="UP001139031">
    <property type="component" value="Unassembled WGS sequence"/>
</dbReference>
<dbReference type="RefSeq" id="WP_224195978.1">
    <property type="nucleotide sequence ID" value="NZ_JAIRAU010000047.1"/>
</dbReference>
<evidence type="ECO:0000313" key="2">
    <source>
        <dbReference type="EMBL" id="MBZ5714247.1"/>
    </source>
</evidence>
<name>A0ABS7U150_9BACT</name>
<dbReference type="EMBL" id="JAIRAU010000047">
    <property type="protein sequence ID" value="MBZ5714247.1"/>
    <property type="molecule type" value="Genomic_DNA"/>
</dbReference>
<protein>
    <submittedName>
        <fullName evidence="2">Uncharacterized protein</fullName>
    </submittedName>
</protein>
<evidence type="ECO:0000256" key="1">
    <source>
        <dbReference type="SAM" id="SignalP"/>
    </source>
</evidence>
<comment type="caution">
    <text evidence="2">The sequence shown here is derived from an EMBL/GenBank/DDBJ whole genome shotgun (WGS) entry which is preliminary data.</text>
</comment>
<proteinExistence type="predicted"/>
<sequence>MLARPGRLAALALVLACTPVSPPTPEPTPTPADRPAPAAIVAPGHIDGGLLYLDLRARALPALWRSPALRMAAGGFIGELSAAVGVDLREADPVTALGLDPDGTITATLMRPIGPLAAVRTGVQKLAVPDPAGDLDFVATPFGGPPPPPLPDDLVREAGSLYVHVRVHFPAREPEKLLHTFRAPHDATGLCALLPPQDVCSAANAGIGLLRRQGDGVVADLFISAYPELGAPTDPTRVAAITSALATTPAELPGDSAGAGDLALYLHGPAVPALVDFGMHAFLVNRLRETHPAARLRQIQHSLGMRDAALRLRDTRRLFSGLRVTVALEPDARIDLSWEPVDDEAARTVEGLFARPPVAGLSAPPVAALCHEALACGRLARLPALAGFGPLAVGEYTDQGALDRLTVDAGYPLAALVFVLETWPNLIASLSRWHERPDAGPDAVAIHDFLGLAERIDSAGFRLSRAGDPSLAYARLGADELALARALAPLNGLALADSPIAGLPHAVSAGSIAGVTASLANDPDAQTGWLVVAPDGAPVRWLLADVAHEPVSGPTLHLASDDLGQLAGALGLSGLEFLQPLLAGRSLRLQTDITAGRPRLELSLGPRVGD</sequence>
<organism evidence="2 3">
    <name type="scientific">Nannocystis pusilla</name>
    <dbReference type="NCBI Taxonomy" id="889268"/>
    <lineage>
        <taxon>Bacteria</taxon>
        <taxon>Pseudomonadati</taxon>
        <taxon>Myxococcota</taxon>
        <taxon>Polyangia</taxon>
        <taxon>Nannocystales</taxon>
        <taxon>Nannocystaceae</taxon>
        <taxon>Nannocystis</taxon>
    </lineage>
</organism>
<gene>
    <name evidence="2" type="ORF">K7C98_33865</name>
</gene>
<keyword evidence="1" id="KW-0732">Signal</keyword>
<feature type="signal peptide" evidence="1">
    <location>
        <begin position="1"/>
        <end position="22"/>
    </location>
</feature>
<feature type="chain" id="PRO_5046268838" evidence="1">
    <location>
        <begin position="23"/>
        <end position="610"/>
    </location>
</feature>
<evidence type="ECO:0000313" key="3">
    <source>
        <dbReference type="Proteomes" id="UP001139031"/>
    </source>
</evidence>
<accession>A0ABS7U150</accession>